<evidence type="ECO:0000313" key="2">
    <source>
        <dbReference type="EMBL" id="AUX20607.1"/>
    </source>
</evidence>
<feature type="transmembrane region" description="Helical" evidence="1">
    <location>
        <begin position="123"/>
        <end position="143"/>
    </location>
</feature>
<feature type="transmembrane region" description="Helical" evidence="1">
    <location>
        <begin position="26"/>
        <end position="49"/>
    </location>
</feature>
<dbReference type="Proteomes" id="UP000295781">
    <property type="component" value="Chromosome"/>
</dbReference>
<reference evidence="2 3" key="1">
    <citation type="submission" date="2015-09" db="EMBL/GenBank/DDBJ databases">
        <title>Sorangium comparison.</title>
        <authorList>
            <person name="Zaburannyi N."/>
            <person name="Bunk B."/>
            <person name="Overmann J."/>
            <person name="Mueller R."/>
        </authorList>
    </citation>
    <scope>NUCLEOTIDE SEQUENCE [LARGE SCALE GENOMIC DNA]</scope>
    <source>
        <strain evidence="2 3">So ceGT47</strain>
    </source>
</reference>
<dbReference type="EMBL" id="CP012670">
    <property type="protein sequence ID" value="AUX20607.1"/>
    <property type="molecule type" value="Genomic_DNA"/>
</dbReference>
<evidence type="ECO:0000313" key="3">
    <source>
        <dbReference type="Proteomes" id="UP000295781"/>
    </source>
</evidence>
<accession>A0A4P2PV65</accession>
<evidence type="ECO:0000256" key="1">
    <source>
        <dbReference type="SAM" id="Phobius"/>
    </source>
</evidence>
<dbReference type="Pfam" id="PF14248">
    <property type="entry name" value="DUF4345"/>
    <property type="match status" value="1"/>
</dbReference>
<dbReference type="RefSeq" id="WP_129345903.1">
    <property type="nucleotide sequence ID" value="NZ_CP012670.1"/>
</dbReference>
<evidence type="ECO:0008006" key="4">
    <source>
        <dbReference type="Google" id="ProtNLM"/>
    </source>
</evidence>
<keyword evidence="1" id="KW-1133">Transmembrane helix</keyword>
<protein>
    <recommendedName>
        <fullName evidence="4">DUF4345 domain-containing protein</fullName>
    </recommendedName>
</protein>
<organism evidence="2 3">
    <name type="scientific">Sorangium cellulosum</name>
    <name type="common">Polyangium cellulosum</name>
    <dbReference type="NCBI Taxonomy" id="56"/>
    <lineage>
        <taxon>Bacteria</taxon>
        <taxon>Pseudomonadati</taxon>
        <taxon>Myxococcota</taxon>
        <taxon>Polyangia</taxon>
        <taxon>Polyangiales</taxon>
        <taxon>Polyangiaceae</taxon>
        <taxon>Sorangium</taxon>
    </lineage>
</organism>
<keyword evidence="1" id="KW-0472">Membrane</keyword>
<dbReference type="AlphaFoldDB" id="A0A4P2PV65"/>
<name>A0A4P2PV65_SORCE</name>
<dbReference type="InterPro" id="IPR025597">
    <property type="entry name" value="DUF4345"/>
</dbReference>
<dbReference type="OrthoDB" id="583466at2"/>
<keyword evidence="1" id="KW-0812">Transmembrane</keyword>
<gene>
    <name evidence="2" type="ORF">SOCEGT47_010790</name>
</gene>
<proteinExistence type="predicted"/>
<feature type="transmembrane region" description="Helical" evidence="1">
    <location>
        <begin position="70"/>
        <end position="103"/>
    </location>
</feature>
<sequence>MTAPEVVTTPVSKGTASTQRWQVETVTLLIAGLVLLGIGGATLLAPAAFHATSGIELGDSRSLLSETRAAGGSLLGSGVLIMLGAFASRLAFTATIVGAVTYVSYGLSRLLSMAVDGMPAQALVLATVVELVLGLSCVAALVWRRERRPNEERRMG</sequence>